<dbReference type="EMBL" id="MDZA01000074">
    <property type="protein sequence ID" value="OGX91269.1"/>
    <property type="molecule type" value="Genomic_DNA"/>
</dbReference>
<keyword evidence="4" id="KW-1185">Reference proteome</keyword>
<evidence type="ECO:0000313" key="3">
    <source>
        <dbReference type="EMBL" id="OGX91269.1"/>
    </source>
</evidence>
<comment type="caution">
    <text evidence="3">The sequence shown here is derived from an EMBL/GenBank/DDBJ whole genome shotgun (WGS) entry which is preliminary data.</text>
</comment>
<dbReference type="Proteomes" id="UP000177506">
    <property type="component" value="Unassembled WGS sequence"/>
</dbReference>
<dbReference type="AlphaFoldDB" id="A0A1G1TK88"/>
<dbReference type="SUPFAM" id="SSF54427">
    <property type="entry name" value="NTF2-like"/>
    <property type="match status" value="1"/>
</dbReference>
<dbReference type="Pfam" id="PF14534">
    <property type="entry name" value="DUF4440"/>
    <property type="match status" value="1"/>
</dbReference>
<dbReference type="InterPro" id="IPR032710">
    <property type="entry name" value="NTF2-like_dom_sf"/>
</dbReference>
<protein>
    <recommendedName>
        <fullName evidence="2">DUF4440 domain-containing protein</fullName>
    </recommendedName>
</protein>
<evidence type="ECO:0000313" key="4">
    <source>
        <dbReference type="Proteomes" id="UP000177506"/>
    </source>
</evidence>
<keyword evidence="1" id="KW-0732">Signal</keyword>
<feature type="signal peptide" evidence="1">
    <location>
        <begin position="1"/>
        <end position="22"/>
    </location>
</feature>
<gene>
    <name evidence="3" type="ORF">BEN49_20450</name>
</gene>
<dbReference type="InterPro" id="IPR027843">
    <property type="entry name" value="DUF4440"/>
</dbReference>
<sequence length="152" mass="17010">MMNSRTLLLVLSLSSCFRPLVAQTRKPDDRVLIKAMRTASNAAIARHEVDGIARYWLPDFVQVGGNGGYKTGKDSVVAGWQKAFRLHPDVVYVRSLQRIAVNPNGLLAWETGTWVGSWSQGGSFKGGGNYSAMWRKKDKEWQLQAELYVTLH</sequence>
<accession>A0A1G1TK88</accession>
<evidence type="ECO:0000259" key="2">
    <source>
        <dbReference type="Pfam" id="PF14534"/>
    </source>
</evidence>
<dbReference type="Gene3D" id="3.10.450.50">
    <property type="match status" value="1"/>
</dbReference>
<feature type="domain" description="DUF4440" evidence="2">
    <location>
        <begin position="33"/>
        <end position="143"/>
    </location>
</feature>
<dbReference type="PROSITE" id="PS51257">
    <property type="entry name" value="PROKAR_LIPOPROTEIN"/>
    <property type="match status" value="1"/>
</dbReference>
<evidence type="ECO:0000256" key="1">
    <source>
        <dbReference type="SAM" id="SignalP"/>
    </source>
</evidence>
<name>A0A1G1TK88_9BACT</name>
<proteinExistence type="predicted"/>
<reference evidence="3 4" key="1">
    <citation type="submission" date="2016-08" db="EMBL/GenBank/DDBJ databases">
        <title>Hymenobacter coccineus sp. nov., Hymenobacter lapidarius sp. nov. and Hymenobacter glacialis sp. nov., isolated from Antarctic soil.</title>
        <authorList>
            <person name="Sedlacek I."/>
            <person name="Kralova S."/>
            <person name="Kyrova K."/>
            <person name="Maslanova I."/>
            <person name="Stankova E."/>
            <person name="Vrbovska V."/>
            <person name="Nemec M."/>
            <person name="Bartak M."/>
            <person name="Svec P."/>
            <person name="Busse H.-J."/>
            <person name="Pantucek R."/>
        </authorList>
    </citation>
    <scope>NUCLEOTIDE SEQUENCE [LARGE SCALE GENOMIC DNA]</scope>
    <source>
        <strain evidence="3 4">CCM 8649</strain>
    </source>
</reference>
<feature type="chain" id="PRO_5009579617" description="DUF4440 domain-containing protein" evidence="1">
    <location>
        <begin position="23"/>
        <end position="152"/>
    </location>
</feature>
<organism evidence="3 4">
    <name type="scientific">Hymenobacter coccineus</name>
    <dbReference type="NCBI Taxonomy" id="1908235"/>
    <lineage>
        <taxon>Bacteria</taxon>
        <taxon>Pseudomonadati</taxon>
        <taxon>Bacteroidota</taxon>
        <taxon>Cytophagia</taxon>
        <taxon>Cytophagales</taxon>
        <taxon>Hymenobacteraceae</taxon>
        <taxon>Hymenobacter</taxon>
    </lineage>
</organism>